<name>A0A7C5X3D8_9AQUI</name>
<dbReference type="AlphaFoldDB" id="A0A7C5X3D8"/>
<comment type="caution">
    <text evidence="2">The sequence shown here is derived from an EMBL/GenBank/DDBJ whole genome shotgun (WGS) entry which is preliminary data.</text>
</comment>
<organism evidence="2">
    <name type="scientific">Thermocrinis ruber</name>
    <dbReference type="NCBI Taxonomy" id="75906"/>
    <lineage>
        <taxon>Bacteria</taxon>
        <taxon>Pseudomonadati</taxon>
        <taxon>Aquificota</taxon>
        <taxon>Aquificia</taxon>
        <taxon>Aquificales</taxon>
        <taxon>Aquificaceae</taxon>
        <taxon>Thermocrinis</taxon>
    </lineage>
</organism>
<accession>A0A7C5X3D8</accession>
<feature type="transmembrane region" description="Helical" evidence="1">
    <location>
        <begin position="6"/>
        <end position="29"/>
    </location>
</feature>
<sequence>MDFFYSLLKVILSLAIVVVLILLVVPYLYPLLTRLSLKGKSGNVKVLSIVPLVRGAFLVELEVKGVYMLILVSERGADVVYKDINP</sequence>
<keyword evidence="1" id="KW-1133">Transmembrane helix</keyword>
<keyword evidence="1" id="KW-0472">Membrane</keyword>
<protein>
    <submittedName>
        <fullName evidence="2">Uncharacterized protein</fullName>
    </submittedName>
</protein>
<keyword evidence="1" id="KW-0812">Transmembrane</keyword>
<gene>
    <name evidence="2" type="ORF">ENN04_02645</name>
</gene>
<evidence type="ECO:0000313" key="2">
    <source>
        <dbReference type="EMBL" id="HHO73518.1"/>
    </source>
</evidence>
<reference evidence="2" key="1">
    <citation type="journal article" date="2020" name="mSystems">
        <title>Genome- and Community-Level Interaction Insights into Carbon Utilization and Element Cycling Functions of Hydrothermarchaeota in Hydrothermal Sediment.</title>
        <authorList>
            <person name="Zhou Z."/>
            <person name="Liu Y."/>
            <person name="Xu W."/>
            <person name="Pan J."/>
            <person name="Luo Z.H."/>
            <person name="Li M."/>
        </authorList>
    </citation>
    <scope>NUCLEOTIDE SEQUENCE [LARGE SCALE GENOMIC DNA]</scope>
    <source>
        <strain evidence="2">SpSt-114</strain>
    </source>
</reference>
<proteinExistence type="predicted"/>
<evidence type="ECO:0000256" key="1">
    <source>
        <dbReference type="SAM" id="Phobius"/>
    </source>
</evidence>
<dbReference type="EMBL" id="DSAC01000033">
    <property type="protein sequence ID" value="HHO73518.1"/>
    <property type="molecule type" value="Genomic_DNA"/>
</dbReference>